<dbReference type="Proteomes" id="UP000621560">
    <property type="component" value="Unassembled WGS sequence"/>
</dbReference>
<name>A0A927BWY7_9BACL</name>
<proteinExistence type="predicted"/>
<accession>A0A927BWY7</accession>
<keyword evidence="1" id="KW-0472">Membrane</keyword>
<feature type="transmembrane region" description="Helical" evidence="1">
    <location>
        <begin position="122"/>
        <end position="143"/>
    </location>
</feature>
<keyword evidence="1" id="KW-1133">Transmembrane helix</keyword>
<comment type="caution">
    <text evidence="2">The sequence shown here is derived from an EMBL/GenBank/DDBJ whole genome shotgun (WGS) entry which is preliminary data.</text>
</comment>
<protein>
    <submittedName>
        <fullName evidence="2">Uncharacterized protein</fullName>
    </submittedName>
</protein>
<dbReference type="RefSeq" id="WP_190919853.1">
    <property type="nucleotide sequence ID" value="NZ_JACXIZ010000030.1"/>
</dbReference>
<sequence length="176" mass="20848">MLVKLILWALFLLPWTLLFFLDRKVVKRYMPTALLAALIVTLFSEMAATYDWWEHYKLFPAFVTNIPIVFGPFVVGTILIFYMSFGHFWIYLALNALVNLIFAYPVSYVFERIGLYQLIVYKHWHIIATAMIWALIIYGFQLWMEEVLRGDGRTGRRGLDPADLLRRWFTKREAAR</sequence>
<feature type="transmembrane region" description="Helical" evidence="1">
    <location>
        <begin position="6"/>
        <end position="21"/>
    </location>
</feature>
<feature type="transmembrane region" description="Helical" evidence="1">
    <location>
        <begin position="33"/>
        <end position="53"/>
    </location>
</feature>
<dbReference type="AlphaFoldDB" id="A0A927BWY7"/>
<evidence type="ECO:0000313" key="2">
    <source>
        <dbReference type="EMBL" id="MBD2846969.1"/>
    </source>
</evidence>
<organism evidence="2 3">
    <name type="scientific">Paenibacillus sabuli</name>
    <dbReference type="NCBI Taxonomy" id="2772509"/>
    <lineage>
        <taxon>Bacteria</taxon>
        <taxon>Bacillati</taxon>
        <taxon>Bacillota</taxon>
        <taxon>Bacilli</taxon>
        <taxon>Bacillales</taxon>
        <taxon>Paenibacillaceae</taxon>
        <taxon>Paenibacillus</taxon>
    </lineage>
</organism>
<dbReference type="EMBL" id="JACXIZ010000030">
    <property type="protein sequence ID" value="MBD2846969.1"/>
    <property type="molecule type" value="Genomic_DNA"/>
</dbReference>
<gene>
    <name evidence="2" type="ORF">IDH44_17365</name>
</gene>
<feature type="transmembrane region" description="Helical" evidence="1">
    <location>
        <begin position="59"/>
        <end position="82"/>
    </location>
</feature>
<feature type="transmembrane region" description="Helical" evidence="1">
    <location>
        <begin position="89"/>
        <end position="110"/>
    </location>
</feature>
<keyword evidence="1" id="KW-0812">Transmembrane</keyword>
<reference evidence="2" key="1">
    <citation type="submission" date="2020-09" db="EMBL/GenBank/DDBJ databases">
        <title>A novel bacterium of genus Paenibacillus, isolated from South China Sea.</title>
        <authorList>
            <person name="Huang H."/>
            <person name="Mo K."/>
            <person name="Hu Y."/>
        </authorList>
    </citation>
    <scope>NUCLEOTIDE SEQUENCE</scope>
    <source>
        <strain evidence="2">IB182496</strain>
    </source>
</reference>
<keyword evidence="3" id="KW-1185">Reference proteome</keyword>
<evidence type="ECO:0000256" key="1">
    <source>
        <dbReference type="SAM" id="Phobius"/>
    </source>
</evidence>
<evidence type="ECO:0000313" key="3">
    <source>
        <dbReference type="Proteomes" id="UP000621560"/>
    </source>
</evidence>